<reference evidence="4" key="1">
    <citation type="journal article" date="2019" name="Int. J. Syst. Evol. Microbiol.">
        <title>The Global Catalogue of Microorganisms (GCM) 10K type strain sequencing project: providing services to taxonomists for standard genome sequencing and annotation.</title>
        <authorList>
            <consortium name="The Broad Institute Genomics Platform"/>
            <consortium name="The Broad Institute Genome Sequencing Center for Infectious Disease"/>
            <person name="Wu L."/>
            <person name="Ma J."/>
        </authorList>
    </citation>
    <scope>NUCLEOTIDE SEQUENCE [LARGE SCALE GENOMIC DNA]</scope>
    <source>
        <strain evidence="4">JCM 16956</strain>
    </source>
</reference>
<keyword evidence="4" id="KW-1185">Reference proteome</keyword>
<feature type="transmembrane region" description="Helical" evidence="2">
    <location>
        <begin position="182"/>
        <end position="204"/>
    </location>
</feature>
<sequence>MSRTTFPENGGAHTPPDGSQDGTGDGPEGGGVTAGRPERNGAGEGLLRRAAAGAGLVTTAGAGALLSVGAFLGLYVRPVSDDWCALWKARDLGVLGITADFYRTQNGRVTNAFLTGVLYADDMTGPKLLPALLVVTLGAGLFLLAREALRALRLPVPAVALAAAVTVVEALLFFAGTRPYQALLWAPATLSHTVPSVLGVWAVIWAVRAARGRRRARGAAVAGALLVGVAAGMLSEPFVATAGTAAAVVGLLCLPGLGWARDRYATTWCTAWCLGLGIGLVLLTTSPGARWRRAQQPEKPLTAGEIGETVRDWLRIWETIGGQWAYAGAVAAGVLLGLAVALAAGGGRPRAWPGGSARPPLWLLAVLPVPLIALASLVAAYGLRSGYGPTGWTYARTWTSFLVPFLLTLGAYGAWLGHTLGRRFGPAARTSGTPAPEPSGAERTPDLKTPAPDPRSTEPPEAPRTPRARRDRAVRLTVLVLAGSLTAASLAALVPTVRTTATQTVSRSVAWDRQNARIRAGIADGATEATYRPLLIGGLAEPFFTEVYARDWAARCAATYYGVDRLRRG</sequence>
<feature type="region of interest" description="Disordered" evidence="1">
    <location>
        <begin position="427"/>
        <end position="469"/>
    </location>
</feature>
<dbReference type="Proteomes" id="UP001501000">
    <property type="component" value="Unassembled WGS sequence"/>
</dbReference>
<proteinExistence type="predicted"/>
<evidence type="ECO:0000256" key="2">
    <source>
        <dbReference type="SAM" id="Phobius"/>
    </source>
</evidence>
<keyword evidence="2" id="KW-1133">Transmembrane helix</keyword>
<feature type="transmembrane region" description="Helical" evidence="2">
    <location>
        <begin position="395"/>
        <end position="415"/>
    </location>
</feature>
<protein>
    <submittedName>
        <fullName evidence="3">DUF6056 family protein</fullName>
    </submittedName>
</protein>
<dbReference type="EMBL" id="BAABAJ010000009">
    <property type="protein sequence ID" value="GAA3921072.1"/>
    <property type="molecule type" value="Genomic_DNA"/>
</dbReference>
<keyword evidence="2" id="KW-0812">Transmembrane</keyword>
<feature type="transmembrane region" description="Helical" evidence="2">
    <location>
        <begin position="264"/>
        <end position="283"/>
    </location>
</feature>
<evidence type="ECO:0000256" key="1">
    <source>
        <dbReference type="SAM" id="MobiDB-lite"/>
    </source>
</evidence>
<gene>
    <name evidence="3" type="ORF">GCM10022244_32860</name>
</gene>
<feature type="transmembrane region" description="Helical" evidence="2">
    <location>
        <begin position="361"/>
        <end position="383"/>
    </location>
</feature>
<keyword evidence="2" id="KW-0472">Membrane</keyword>
<accession>A0ABP7MHC0</accession>
<comment type="caution">
    <text evidence="3">The sequence shown here is derived from an EMBL/GenBank/DDBJ whole genome shotgun (WGS) entry which is preliminary data.</text>
</comment>
<feature type="transmembrane region" description="Helical" evidence="2">
    <location>
        <begin position="128"/>
        <end position="145"/>
    </location>
</feature>
<name>A0ABP7MHC0_9ACTN</name>
<dbReference type="RefSeq" id="WP_345283243.1">
    <property type="nucleotide sequence ID" value="NZ_BAABAJ010000009.1"/>
</dbReference>
<feature type="transmembrane region" description="Helical" evidence="2">
    <location>
        <begin position="324"/>
        <end position="345"/>
    </location>
</feature>
<feature type="transmembrane region" description="Helical" evidence="2">
    <location>
        <begin position="157"/>
        <end position="176"/>
    </location>
</feature>
<feature type="transmembrane region" description="Helical" evidence="2">
    <location>
        <begin position="473"/>
        <end position="494"/>
    </location>
</feature>
<feature type="transmembrane region" description="Helical" evidence="2">
    <location>
        <begin position="216"/>
        <end position="234"/>
    </location>
</feature>
<organism evidence="3 4">
    <name type="scientific">Streptomyces gulbargensis</name>
    <dbReference type="NCBI Taxonomy" id="364901"/>
    <lineage>
        <taxon>Bacteria</taxon>
        <taxon>Bacillati</taxon>
        <taxon>Actinomycetota</taxon>
        <taxon>Actinomycetes</taxon>
        <taxon>Kitasatosporales</taxon>
        <taxon>Streptomycetaceae</taxon>
        <taxon>Streptomyces</taxon>
    </lineage>
</organism>
<feature type="region of interest" description="Disordered" evidence="1">
    <location>
        <begin position="1"/>
        <end position="42"/>
    </location>
</feature>
<feature type="compositionally biased region" description="Gly residues" evidence="1">
    <location>
        <begin position="21"/>
        <end position="33"/>
    </location>
</feature>
<evidence type="ECO:0000313" key="4">
    <source>
        <dbReference type="Proteomes" id="UP001501000"/>
    </source>
</evidence>
<feature type="transmembrane region" description="Helical" evidence="2">
    <location>
        <begin position="240"/>
        <end position="257"/>
    </location>
</feature>
<evidence type="ECO:0000313" key="3">
    <source>
        <dbReference type="EMBL" id="GAA3921072.1"/>
    </source>
</evidence>
<feature type="transmembrane region" description="Helical" evidence="2">
    <location>
        <begin position="54"/>
        <end position="76"/>
    </location>
</feature>